<feature type="non-terminal residue" evidence="1">
    <location>
        <position position="33"/>
    </location>
</feature>
<evidence type="ECO:0000313" key="2">
    <source>
        <dbReference type="Proteomes" id="UP000004471"/>
    </source>
</evidence>
<accession>F3G140</accession>
<dbReference type="AlphaFoldDB" id="F3G140"/>
<protein>
    <submittedName>
        <fullName evidence="1">Uncharacterized protein</fullName>
    </submittedName>
</protein>
<evidence type="ECO:0000313" key="1">
    <source>
        <dbReference type="EMBL" id="EGH36182.1"/>
    </source>
</evidence>
<gene>
    <name evidence="1" type="ORF">PSYJA_46796</name>
</gene>
<name>F3G140_PSESX</name>
<feature type="non-terminal residue" evidence="1">
    <location>
        <position position="1"/>
    </location>
</feature>
<comment type="caution">
    <text evidence="1">The sequence shown here is derived from an EMBL/GenBank/DDBJ whole genome shotgun (WGS) entry which is preliminary data.</text>
</comment>
<dbReference type="EMBL" id="AEAH01004533">
    <property type="protein sequence ID" value="EGH36182.1"/>
    <property type="molecule type" value="Genomic_DNA"/>
</dbReference>
<sequence length="33" mass="3577">WITGALKDGKSKLGVDSGVIQLMLIETGTRYLI</sequence>
<organism evidence="1 2">
    <name type="scientific">Pseudomonas syringae pv. japonica str. M301072</name>
    <dbReference type="NCBI Taxonomy" id="629262"/>
    <lineage>
        <taxon>Bacteria</taxon>
        <taxon>Pseudomonadati</taxon>
        <taxon>Pseudomonadota</taxon>
        <taxon>Gammaproteobacteria</taxon>
        <taxon>Pseudomonadales</taxon>
        <taxon>Pseudomonadaceae</taxon>
        <taxon>Pseudomonas</taxon>
        <taxon>Pseudomonas syringae</taxon>
    </lineage>
</organism>
<reference evidence="1 2" key="1">
    <citation type="journal article" date="2011" name="PLoS Pathog.">
        <title>Dynamic evolution of pathogenicity revealed by sequencing and comparative genomics of 19 Pseudomonas syringae isolates.</title>
        <authorList>
            <person name="Baltrus D.A."/>
            <person name="Nishimura M.T."/>
            <person name="Romanchuk A."/>
            <person name="Chang J.H."/>
            <person name="Mukhtar M.S."/>
            <person name="Cherkis K."/>
            <person name="Roach J."/>
            <person name="Grant S.R."/>
            <person name="Jones C.D."/>
            <person name="Dangl J.L."/>
        </authorList>
    </citation>
    <scope>NUCLEOTIDE SEQUENCE [LARGE SCALE GENOMIC DNA]</scope>
    <source>
        <strain evidence="2">M301072PT</strain>
    </source>
</reference>
<dbReference type="Proteomes" id="UP000004471">
    <property type="component" value="Unassembled WGS sequence"/>
</dbReference>
<proteinExistence type="predicted"/>